<gene>
    <name evidence="2" type="ORF">ACFOHH_21190</name>
</gene>
<feature type="domain" description="WGR" evidence="1">
    <location>
        <begin position="1"/>
        <end position="82"/>
    </location>
</feature>
<dbReference type="Gene3D" id="2.20.140.10">
    <property type="entry name" value="WGR domain"/>
    <property type="match status" value="1"/>
</dbReference>
<dbReference type="CDD" id="cd07996">
    <property type="entry name" value="WGR_MMR_like"/>
    <property type="match status" value="1"/>
</dbReference>
<proteinExistence type="predicted"/>
<dbReference type="InterPro" id="IPR036930">
    <property type="entry name" value="WGR_dom_sf"/>
</dbReference>
<organism evidence="2 3">
    <name type="scientific">Shinella pollutisoli</name>
    <dbReference type="NCBI Taxonomy" id="2250594"/>
    <lineage>
        <taxon>Bacteria</taxon>
        <taxon>Pseudomonadati</taxon>
        <taxon>Pseudomonadota</taxon>
        <taxon>Alphaproteobacteria</taxon>
        <taxon>Hyphomicrobiales</taxon>
        <taxon>Rhizobiaceae</taxon>
        <taxon>Shinella</taxon>
    </lineage>
</organism>
<dbReference type="PROSITE" id="PS51977">
    <property type="entry name" value="WGR"/>
    <property type="match status" value="1"/>
</dbReference>
<keyword evidence="3" id="KW-1185">Reference proteome</keyword>
<reference evidence="3" key="1">
    <citation type="journal article" date="2019" name="Int. J. Syst. Evol. Microbiol.">
        <title>The Global Catalogue of Microorganisms (GCM) 10K type strain sequencing project: providing services to taxonomists for standard genome sequencing and annotation.</title>
        <authorList>
            <consortium name="The Broad Institute Genomics Platform"/>
            <consortium name="The Broad Institute Genome Sequencing Center for Infectious Disease"/>
            <person name="Wu L."/>
            <person name="Ma J."/>
        </authorList>
    </citation>
    <scope>NUCLEOTIDE SEQUENCE [LARGE SCALE GENOMIC DNA]</scope>
    <source>
        <strain evidence="3">KCTC 52677</strain>
    </source>
</reference>
<dbReference type="RefSeq" id="WP_257318118.1">
    <property type="nucleotide sequence ID" value="NZ_JANFDG010000040.1"/>
</dbReference>
<dbReference type="InterPro" id="IPR008893">
    <property type="entry name" value="WGR_domain"/>
</dbReference>
<protein>
    <submittedName>
        <fullName evidence="2">WGR domain-containing protein</fullName>
    </submittedName>
</protein>
<sequence length="82" mass="9463">MTVPIVFRRIDARRNMARFYILSLEPALFGEVAVLRHWGRIGTRGRQASTLHATMTEARLALERQAARRLRRGYVEVAERIG</sequence>
<dbReference type="SMART" id="SM00773">
    <property type="entry name" value="WGR"/>
    <property type="match status" value="1"/>
</dbReference>
<name>A0ABV7DMM8_9HYPH</name>
<evidence type="ECO:0000313" key="2">
    <source>
        <dbReference type="EMBL" id="MFC3075639.1"/>
    </source>
</evidence>
<dbReference type="EMBL" id="JBHRSP010000038">
    <property type="protein sequence ID" value="MFC3075639.1"/>
    <property type="molecule type" value="Genomic_DNA"/>
</dbReference>
<dbReference type="Proteomes" id="UP001595377">
    <property type="component" value="Unassembled WGS sequence"/>
</dbReference>
<evidence type="ECO:0000313" key="3">
    <source>
        <dbReference type="Proteomes" id="UP001595377"/>
    </source>
</evidence>
<dbReference type="Pfam" id="PF05406">
    <property type="entry name" value="WGR"/>
    <property type="match status" value="1"/>
</dbReference>
<dbReference type="SUPFAM" id="SSF142921">
    <property type="entry name" value="WGR domain-like"/>
    <property type="match status" value="1"/>
</dbReference>
<dbReference type="InterPro" id="IPR049809">
    <property type="entry name" value="YehF/YfeS-like_WGR"/>
</dbReference>
<comment type="caution">
    <text evidence="2">The sequence shown here is derived from an EMBL/GenBank/DDBJ whole genome shotgun (WGS) entry which is preliminary data.</text>
</comment>
<accession>A0ABV7DMM8</accession>
<evidence type="ECO:0000259" key="1">
    <source>
        <dbReference type="PROSITE" id="PS51977"/>
    </source>
</evidence>